<feature type="signal peptide" evidence="3">
    <location>
        <begin position="1"/>
        <end position="21"/>
    </location>
</feature>
<protein>
    <recommendedName>
        <fullName evidence="3">Carboxylic ester hydrolase</fullName>
        <ecNumber evidence="3">3.1.1.-</ecNumber>
    </recommendedName>
</protein>
<proteinExistence type="inferred from homology"/>
<dbReference type="InterPro" id="IPR029058">
    <property type="entry name" value="AB_hydrolase_fold"/>
</dbReference>
<keyword evidence="2 3" id="KW-0378">Hydrolase</keyword>
<evidence type="ECO:0000256" key="2">
    <source>
        <dbReference type="ARBA" id="ARBA00022801"/>
    </source>
</evidence>
<dbReference type="EC" id="3.1.1.-" evidence="3"/>
<dbReference type="PROSITE" id="PS00122">
    <property type="entry name" value="CARBOXYLESTERASE_B_1"/>
    <property type="match status" value="1"/>
</dbReference>
<dbReference type="InterPro" id="IPR050309">
    <property type="entry name" value="Type-B_Carboxylest/Lipase"/>
</dbReference>
<name>A0ABQ6N5G1_9STRA</name>
<gene>
    <name evidence="5" type="ORF">TeGR_g7118</name>
</gene>
<dbReference type="EMBL" id="BRYB01000978">
    <property type="protein sequence ID" value="GMI41117.1"/>
    <property type="molecule type" value="Genomic_DNA"/>
</dbReference>
<organism evidence="5 6">
    <name type="scientific">Tetraparma gracilis</name>
    <dbReference type="NCBI Taxonomy" id="2962635"/>
    <lineage>
        <taxon>Eukaryota</taxon>
        <taxon>Sar</taxon>
        <taxon>Stramenopiles</taxon>
        <taxon>Ochrophyta</taxon>
        <taxon>Bolidophyceae</taxon>
        <taxon>Parmales</taxon>
        <taxon>Triparmaceae</taxon>
        <taxon>Tetraparma</taxon>
    </lineage>
</organism>
<keyword evidence="3" id="KW-0732">Signal</keyword>
<feature type="domain" description="Carboxylesterase type B" evidence="4">
    <location>
        <begin position="41"/>
        <end position="488"/>
    </location>
</feature>
<dbReference type="PROSITE" id="PS00941">
    <property type="entry name" value="CARBOXYLESTERASE_B_2"/>
    <property type="match status" value="1"/>
</dbReference>
<evidence type="ECO:0000313" key="6">
    <source>
        <dbReference type="Proteomes" id="UP001165060"/>
    </source>
</evidence>
<dbReference type="Pfam" id="PF00135">
    <property type="entry name" value="COesterase"/>
    <property type="match status" value="1"/>
</dbReference>
<evidence type="ECO:0000256" key="1">
    <source>
        <dbReference type="ARBA" id="ARBA00005964"/>
    </source>
</evidence>
<dbReference type="InterPro" id="IPR019819">
    <property type="entry name" value="Carboxylesterase_B_CS"/>
</dbReference>
<comment type="similarity">
    <text evidence="1 3">Belongs to the type-B carboxylesterase/lipase family.</text>
</comment>
<comment type="caution">
    <text evidence="5">The sequence shown here is derived from an EMBL/GenBank/DDBJ whole genome shotgun (WGS) entry which is preliminary data.</text>
</comment>
<dbReference type="Gene3D" id="3.40.50.1820">
    <property type="entry name" value="alpha/beta hydrolase"/>
    <property type="match status" value="1"/>
</dbReference>
<dbReference type="InterPro" id="IPR019826">
    <property type="entry name" value="Carboxylesterase_B_AS"/>
</dbReference>
<evidence type="ECO:0000259" key="4">
    <source>
        <dbReference type="Pfam" id="PF00135"/>
    </source>
</evidence>
<reference evidence="5 6" key="1">
    <citation type="journal article" date="2023" name="Commun. Biol.">
        <title>Genome analysis of Parmales, the sister group of diatoms, reveals the evolutionary specialization of diatoms from phago-mixotrophs to photoautotrophs.</title>
        <authorList>
            <person name="Ban H."/>
            <person name="Sato S."/>
            <person name="Yoshikawa S."/>
            <person name="Yamada K."/>
            <person name="Nakamura Y."/>
            <person name="Ichinomiya M."/>
            <person name="Sato N."/>
            <person name="Blanc-Mathieu R."/>
            <person name="Endo H."/>
            <person name="Kuwata A."/>
            <person name="Ogata H."/>
        </authorList>
    </citation>
    <scope>NUCLEOTIDE SEQUENCE [LARGE SCALE GENOMIC DNA]</scope>
</reference>
<accession>A0ABQ6N5G1</accession>
<feature type="chain" id="PRO_5044976445" description="Carboxylic ester hydrolase" evidence="3">
    <location>
        <begin position="22"/>
        <end position="531"/>
    </location>
</feature>
<dbReference type="PANTHER" id="PTHR11559">
    <property type="entry name" value="CARBOXYLESTERASE"/>
    <property type="match status" value="1"/>
</dbReference>
<evidence type="ECO:0000256" key="3">
    <source>
        <dbReference type="RuleBase" id="RU361235"/>
    </source>
</evidence>
<keyword evidence="6" id="KW-1185">Reference proteome</keyword>
<sequence>MPTFPATPLLLCLLSVPSIFSSSTAPTVTLPSGPTLTGLSSTPSVSSFLGIRYGSAERFERAALFDYEDADSVDATSLGSTCPQKLSVEKPLGMSGDEDCLFLNVFSPAETDEELAPVAVFVHGGTYVDGSGNDFPGTELVDFWQSDDSDVGRAVVISINYRLNVFGFMGAEELRLEDGSTGNLGIQDQRLAFEWVRNNVEAFGGDKDRVMIFGESAGAGSMTMHLSMKESFGLYDKVVLESGAFSEWTAQPLSDAQDVFAQVLEGTACATVQCLKGLNAEDLFAAGADLQLPVSPKYAPLGYAPTVDGVEMTSHPWVLLRDGQVRTDADVMLGSNRDEGAMFITLDGNATEVDLEEFWRTGGFGVKDGDIEQLKQIYLDQDYPLDDDKNVYWWAGQRSLGDFMFTCPTKYFGQNFGEDSFIYHFSHEIYGYPYVEHTFELPFVFHFADLVAEEKDKAMADLMADYWGTFMRDGNPGGGWEPYDAANDAGIWEIVQAGGEEGGVGPVSDLKVDECQFFNAATSDRIAEDFN</sequence>
<dbReference type="SUPFAM" id="SSF53474">
    <property type="entry name" value="alpha/beta-Hydrolases"/>
    <property type="match status" value="1"/>
</dbReference>
<dbReference type="InterPro" id="IPR002018">
    <property type="entry name" value="CarbesteraseB"/>
</dbReference>
<evidence type="ECO:0000313" key="5">
    <source>
        <dbReference type="EMBL" id="GMI41117.1"/>
    </source>
</evidence>
<dbReference type="Proteomes" id="UP001165060">
    <property type="component" value="Unassembled WGS sequence"/>
</dbReference>